<gene>
    <name evidence="1" type="ORF">ACFOZY_09345</name>
</gene>
<comment type="caution">
    <text evidence="1">The sequence shown here is derived from an EMBL/GenBank/DDBJ whole genome shotgun (WGS) entry which is preliminary data.</text>
</comment>
<proteinExistence type="predicted"/>
<protein>
    <submittedName>
        <fullName evidence="1">Uncharacterized protein</fullName>
    </submittedName>
</protein>
<dbReference type="RefSeq" id="WP_378154658.1">
    <property type="nucleotide sequence ID" value="NZ_JBHSEC010000019.1"/>
</dbReference>
<keyword evidence="2" id="KW-1185">Reference proteome</keyword>
<dbReference type="Proteomes" id="UP001595817">
    <property type="component" value="Unassembled WGS sequence"/>
</dbReference>
<name>A0ABV8X531_9LACT</name>
<evidence type="ECO:0000313" key="1">
    <source>
        <dbReference type="EMBL" id="MFC4410616.1"/>
    </source>
</evidence>
<reference evidence="2" key="1">
    <citation type="journal article" date="2019" name="Int. J. Syst. Evol. Microbiol.">
        <title>The Global Catalogue of Microorganisms (GCM) 10K type strain sequencing project: providing services to taxonomists for standard genome sequencing and annotation.</title>
        <authorList>
            <consortium name="The Broad Institute Genomics Platform"/>
            <consortium name="The Broad Institute Genome Sequencing Center for Infectious Disease"/>
            <person name="Wu L."/>
            <person name="Ma J."/>
        </authorList>
    </citation>
    <scope>NUCLEOTIDE SEQUENCE [LARGE SCALE GENOMIC DNA]</scope>
    <source>
        <strain evidence="2">CCUG 59778</strain>
    </source>
</reference>
<organism evidence="1 2">
    <name type="scientific">Chungangia koreensis</name>
    <dbReference type="NCBI Taxonomy" id="752657"/>
    <lineage>
        <taxon>Bacteria</taxon>
        <taxon>Bacillati</taxon>
        <taxon>Bacillota</taxon>
        <taxon>Bacilli</taxon>
        <taxon>Lactobacillales</taxon>
        <taxon>Chungangia</taxon>
    </lineage>
</organism>
<accession>A0ABV8X531</accession>
<sequence>MAVEFNDVPWTREQIWRGSILASIAHAIMVSHFPEIANEHSWDGMNYSVQDSAGTRGTISFHSEYCVAAFRNENSYRMSSGEISSNVYFKGAPPQIIELAETEALQYLLDNVNGHISPVITTAFWGIKNQLFACDKHDLLIENGGFILERHVMDLSDSIDAWVEYYDMNEKQVTLMNSIFKRKISNPKEIIRLTDTEIDMIESENQEDLTESKVSFEEIGVILEV</sequence>
<evidence type="ECO:0000313" key="2">
    <source>
        <dbReference type="Proteomes" id="UP001595817"/>
    </source>
</evidence>
<dbReference type="EMBL" id="JBHSEC010000019">
    <property type="protein sequence ID" value="MFC4410616.1"/>
    <property type="molecule type" value="Genomic_DNA"/>
</dbReference>